<keyword evidence="3" id="KW-1185">Reference proteome</keyword>
<evidence type="ECO:0000313" key="3">
    <source>
        <dbReference type="Proteomes" id="UP000799118"/>
    </source>
</evidence>
<protein>
    <submittedName>
        <fullName evidence="2">Uncharacterized protein</fullName>
    </submittedName>
</protein>
<evidence type="ECO:0000256" key="1">
    <source>
        <dbReference type="SAM" id="MobiDB-lite"/>
    </source>
</evidence>
<proteinExistence type="predicted"/>
<organism evidence="2 3">
    <name type="scientific">Gymnopus androsaceus JB14</name>
    <dbReference type="NCBI Taxonomy" id="1447944"/>
    <lineage>
        <taxon>Eukaryota</taxon>
        <taxon>Fungi</taxon>
        <taxon>Dikarya</taxon>
        <taxon>Basidiomycota</taxon>
        <taxon>Agaricomycotina</taxon>
        <taxon>Agaricomycetes</taxon>
        <taxon>Agaricomycetidae</taxon>
        <taxon>Agaricales</taxon>
        <taxon>Marasmiineae</taxon>
        <taxon>Omphalotaceae</taxon>
        <taxon>Gymnopus</taxon>
    </lineage>
</organism>
<dbReference type="OrthoDB" id="3043011at2759"/>
<feature type="compositionally biased region" description="Acidic residues" evidence="1">
    <location>
        <begin position="101"/>
        <end position="130"/>
    </location>
</feature>
<sequence>MYFDKISTPPPRPVPPLQPYTTSEEVLCHKALGWFLLSNPRALENIWLPVYEMLLRDLHPIPDGQGRRLVVAGQQYLWEGVVRSVPKQKPRAWAETAPDQSESEESDITVQEDDDVDERSTPDFDEDAEEDHVSKGSDTYSATASEGSVRVVSKHFHYGIPDEIVFTVQLQQMDNPPTPSLSPSLDMETETRARRRYCMYDIAKYTIIFFKKYVNASQFLAIAGSGPFWQYAVIKREDCPWDTPGKPRAREKRRVMDKFIKLFGPNAHFEIGTVRSDEEWEKIRRVYFMKQEGEIGHRGNSVVPEKEAEGSGTLNFDTDYYQMQKWDLLFMKLTTYSFAAEAIVQSPPASIELVNEGSGFGVQDLIPFYRPEGGTQEVYIRMQGENVLRARKAGRLTSARVDGNGGVHEQKQVVGHAQTWVVNGSQEAKISCCIKERVKGDAHKQWWKFLNKS</sequence>
<evidence type="ECO:0000313" key="2">
    <source>
        <dbReference type="EMBL" id="KAE9392016.1"/>
    </source>
</evidence>
<reference evidence="2" key="1">
    <citation type="journal article" date="2019" name="Environ. Microbiol.">
        <title>Fungal ecological strategies reflected in gene transcription - a case study of two litter decomposers.</title>
        <authorList>
            <person name="Barbi F."/>
            <person name="Kohler A."/>
            <person name="Barry K."/>
            <person name="Baskaran P."/>
            <person name="Daum C."/>
            <person name="Fauchery L."/>
            <person name="Ihrmark K."/>
            <person name="Kuo A."/>
            <person name="LaButti K."/>
            <person name="Lipzen A."/>
            <person name="Morin E."/>
            <person name="Grigoriev I.V."/>
            <person name="Henrissat B."/>
            <person name="Lindahl B."/>
            <person name="Martin F."/>
        </authorList>
    </citation>
    <scope>NUCLEOTIDE SEQUENCE</scope>
    <source>
        <strain evidence="2">JB14</strain>
    </source>
</reference>
<dbReference type="Proteomes" id="UP000799118">
    <property type="component" value="Unassembled WGS sequence"/>
</dbReference>
<accession>A0A6A4H2M1</accession>
<dbReference type="EMBL" id="ML769606">
    <property type="protein sequence ID" value="KAE9392016.1"/>
    <property type="molecule type" value="Genomic_DNA"/>
</dbReference>
<feature type="region of interest" description="Disordered" evidence="1">
    <location>
        <begin position="88"/>
        <end position="141"/>
    </location>
</feature>
<name>A0A6A4H2M1_9AGAR</name>
<gene>
    <name evidence="2" type="ORF">BT96DRAFT_944935</name>
</gene>
<dbReference type="AlphaFoldDB" id="A0A6A4H2M1"/>